<dbReference type="RefSeq" id="WP_106249627.1">
    <property type="nucleotide sequence ID" value="NZ_PVZC01000006.1"/>
</dbReference>
<dbReference type="Pfam" id="PF13407">
    <property type="entry name" value="Peripla_BP_4"/>
    <property type="match status" value="1"/>
</dbReference>
<dbReference type="GO" id="GO:0030313">
    <property type="term" value="C:cell envelope"/>
    <property type="evidence" value="ECO:0007669"/>
    <property type="project" value="UniProtKB-SubCell"/>
</dbReference>
<evidence type="ECO:0000256" key="2">
    <source>
        <dbReference type="ARBA" id="ARBA00007639"/>
    </source>
</evidence>
<dbReference type="GO" id="GO:0030246">
    <property type="term" value="F:carbohydrate binding"/>
    <property type="evidence" value="ECO:0007669"/>
    <property type="project" value="UniProtKB-ARBA"/>
</dbReference>
<evidence type="ECO:0000256" key="3">
    <source>
        <dbReference type="ARBA" id="ARBA00022729"/>
    </source>
</evidence>
<evidence type="ECO:0000313" key="5">
    <source>
        <dbReference type="EMBL" id="PRX97270.1"/>
    </source>
</evidence>
<feature type="domain" description="Periplasmic binding protein" evidence="4">
    <location>
        <begin position="49"/>
        <end position="308"/>
    </location>
</feature>
<comment type="subcellular location">
    <subcellularLocation>
        <location evidence="1">Cell envelope</location>
    </subcellularLocation>
</comment>
<dbReference type="Gene3D" id="3.40.50.2300">
    <property type="match status" value="2"/>
</dbReference>
<proteinExistence type="inferred from homology"/>
<reference evidence="5 6" key="1">
    <citation type="submission" date="2018-03" db="EMBL/GenBank/DDBJ databases">
        <title>Genomic Encyclopedia of Archaeal and Bacterial Type Strains, Phase II (KMG-II): from individual species to whole genera.</title>
        <authorList>
            <person name="Goeker M."/>
        </authorList>
    </citation>
    <scope>NUCLEOTIDE SEQUENCE [LARGE SCALE GENOMIC DNA]</scope>
    <source>
        <strain evidence="5 6">DSM 45601</strain>
    </source>
</reference>
<dbReference type="CDD" id="cd20008">
    <property type="entry name" value="PBP1_ABC_sugar_binding-like"/>
    <property type="match status" value="1"/>
</dbReference>
<keyword evidence="6" id="KW-1185">Reference proteome</keyword>
<accession>A0A2T0Q0F8</accession>
<organism evidence="5 6">
    <name type="scientific">Allonocardiopsis opalescens</name>
    <dbReference type="NCBI Taxonomy" id="1144618"/>
    <lineage>
        <taxon>Bacteria</taxon>
        <taxon>Bacillati</taxon>
        <taxon>Actinomycetota</taxon>
        <taxon>Actinomycetes</taxon>
        <taxon>Streptosporangiales</taxon>
        <taxon>Allonocardiopsis</taxon>
    </lineage>
</organism>
<comment type="caution">
    <text evidence="5">The sequence shown here is derived from an EMBL/GenBank/DDBJ whole genome shotgun (WGS) entry which is preliminary data.</text>
</comment>
<gene>
    <name evidence="5" type="ORF">CLV72_106307</name>
</gene>
<evidence type="ECO:0000256" key="1">
    <source>
        <dbReference type="ARBA" id="ARBA00004196"/>
    </source>
</evidence>
<comment type="similarity">
    <text evidence="2">Belongs to the bacterial solute-binding protein 2 family.</text>
</comment>
<dbReference type="InterPro" id="IPR028082">
    <property type="entry name" value="Peripla_BP_I"/>
</dbReference>
<sequence>MRRLKYVSMGLAGLIALAALAVGMIGGRLVFGGEAAGEAREAETAGLRIDVIVKATDSDFWQSMLAGAEQAGADLGADVHLTGPTSEADIEEQVSLLEDSITRGVDAIVLAPNSSTALDGTIDRAREAGIPVIIADNAVETDHDGFIGTDNIRAGEQAGERMCELLTEQGDEDGQVLHESGASGQQVLIDRFEGFEAGLTTACPDAEVVQTLVNENDINTAVTDVAGALNANRDIAGVFADNNTSGTGAAQAVAESGRADELAVVAFDSDPAEVDAVRSGDIDAIMVQNPVFFGYQGVVEAAMVVQGRQPPGRLDPGAVIVDSGNVDDPELQSLLDPPLASE</sequence>
<evidence type="ECO:0000259" key="4">
    <source>
        <dbReference type="Pfam" id="PF13407"/>
    </source>
</evidence>
<dbReference type="SUPFAM" id="SSF53822">
    <property type="entry name" value="Periplasmic binding protein-like I"/>
    <property type="match status" value="1"/>
</dbReference>
<dbReference type="EMBL" id="PVZC01000006">
    <property type="protein sequence ID" value="PRX97270.1"/>
    <property type="molecule type" value="Genomic_DNA"/>
</dbReference>
<dbReference type="Proteomes" id="UP000237846">
    <property type="component" value="Unassembled WGS sequence"/>
</dbReference>
<dbReference type="OrthoDB" id="257716at2"/>
<dbReference type="PANTHER" id="PTHR46847:SF1">
    <property type="entry name" value="D-ALLOSE-BINDING PERIPLASMIC PROTEIN-RELATED"/>
    <property type="match status" value="1"/>
</dbReference>
<keyword evidence="3" id="KW-0732">Signal</keyword>
<dbReference type="InterPro" id="IPR025997">
    <property type="entry name" value="SBP_2_dom"/>
</dbReference>
<name>A0A2T0Q0F8_9ACTN</name>
<dbReference type="PANTHER" id="PTHR46847">
    <property type="entry name" value="D-ALLOSE-BINDING PERIPLASMIC PROTEIN-RELATED"/>
    <property type="match status" value="1"/>
</dbReference>
<dbReference type="AlphaFoldDB" id="A0A2T0Q0F8"/>
<protein>
    <submittedName>
        <fullName evidence="5">Monosaccharide ABC transporter substrate-binding protein (CUT2 family)</fullName>
    </submittedName>
</protein>
<evidence type="ECO:0000313" key="6">
    <source>
        <dbReference type="Proteomes" id="UP000237846"/>
    </source>
</evidence>